<evidence type="ECO:0000313" key="4">
    <source>
        <dbReference type="Proteomes" id="UP001500974"/>
    </source>
</evidence>
<proteinExistence type="predicted"/>
<feature type="chain" id="PRO_5045784645" description="DUF305 domain-containing protein" evidence="1">
    <location>
        <begin position="33"/>
        <end position="204"/>
    </location>
</feature>
<reference evidence="3 4" key="1">
    <citation type="journal article" date="2019" name="Int. J. Syst. Evol. Microbiol.">
        <title>The Global Catalogue of Microorganisms (GCM) 10K type strain sequencing project: providing services to taxonomists for standard genome sequencing and annotation.</title>
        <authorList>
            <consortium name="The Broad Institute Genomics Platform"/>
            <consortium name="The Broad Institute Genome Sequencing Center for Infectious Disease"/>
            <person name="Wu L."/>
            <person name="Ma J."/>
        </authorList>
    </citation>
    <scope>NUCLEOTIDE SEQUENCE [LARGE SCALE GENOMIC DNA]</scope>
    <source>
        <strain evidence="3 4">JCM 14917</strain>
    </source>
</reference>
<comment type="caution">
    <text evidence="3">The sequence shown here is derived from an EMBL/GenBank/DDBJ whole genome shotgun (WGS) entry which is preliminary data.</text>
</comment>
<dbReference type="InterPro" id="IPR012347">
    <property type="entry name" value="Ferritin-like"/>
</dbReference>
<feature type="domain" description="DUF305" evidence="2">
    <location>
        <begin position="54"/>
        <end position="201"/>
    </location>
</feature>
<dbReference type="PROSITE" id="PS51257">
    <property type="entry name" value="PROKAR_LIPOPROTEIN"/>
    <property type="match status" value="1"/>
</dbReference>
<dbReference type="PANTHER" id="PTHR36933">
    <property type="entry name" value="SLL0788 PROTEIN"/>
    <property type="match status" value="1"/>
</dbReference>
<evidence type="ECO:0000313" key="3">
    <source>
        <dbReference type="EMBL" id="GAA2173098.1"/>
    </source>
</evidence>
<dbReference type="EMBL" id="BAAAON010000001">
    <property type="protein sequence ID" value="GAA2173098.1"/>
    <property type="molecule type" value="Genomic_DNA"/>
</dbReference>
<organism evidence="3 4">
    <name type="scientific">Arthrobacter parietis</name>
    <dbReference type="NCBI Taxonomy" id="271434"/>
    <lineage>
        <taxon>Bacteria</taxon>
        <taxon>Bacillati</taxon>
        <taxon>Actinomycetota</taxon>
        <taxon>Actinomycetes</taxon>
        <taxon>Micrococcales</taxon>
        <taxon>Micrococcaceae</taxon>
        <taxon>Arthrobacter</taxon>
    </lineage>
</organism>
<keyword evidence="4" id="KW-1185">Reference proteome</keyword>
<protein>
    <recommendedName>
        <fullName evidence="2">DUF305 domain-containing protein</fullName>
    </recommendedName>
</protein>
<dbReference type="Proteomes" id="UP001500974">
    <property type="component" value="Unassembled WGS sequence"/>
</dbReference>
<accession>A0ABN3AQ06</accession>
<name>A0ABN3AQ06_9MICC</name>
<feature type="signal peptide" evidence="1">
    <location>
        <begin position="1"/>
        <end position="32"/>
    </location>
</feature>
<dbReference type="Pfam" id="PF03713">
    <property type="entry name" value="DUF305"/>
    <property type="match status" value="1"/>
</dbReference>
<keyword evidence="1" id="KW-0732">Signal</keyword>
<evidence type="ECO:0000259" key="2">
    <source>
        <dbReference type="Pfam" id="PF03713"/>
    </source>
</evidence>
<sequence length="204" mass="21774">MNQKDQTIMKRYLSLSALGVAAVVMLAGCGAADPGESAAGSSGSEVSGEHNDADVMFAQMMIPHHEQAVQMSDVVLAKDGLSPEITELATQVKDAQAPEIETMTGWLDAWGEPVEGHHMESADGEDGMDGMLSEDQMGELEAAEGEEAARMFLESMTAHHNGAVDMAQEEIENGENPEAIALAEDIVETQEAEIEEMKELLAEL</sequence>
<evidence type="ECO:0000256" key="1">
    <source>
        <dbReference type="SAM" id="SignalP"/>
    </source>
</evidence>
<dbReference type="Gene3D" id="1.20.1260.10">
    <property type="match status" value="1"/>
</dbReference>
<dbReference type="PANTHER" id="PTHR36933:SF1">
    <property type="entry name" value="SLL0788 PROTEIN"/>
    <property type="match status" value="1"/>
</dbReference>
<dbReference type="InterPro" id="IPR005183">
    <property type="entry name" value="DUF305_CopM-like"/>
</dbReference>
<gene>
    <name evidence="3" type="ORF">GCM10009784_06140</name>
</gene>